<dbReference type="EMBL" id="CP002209">
    <property type="protein sequence ID" value="ADN76157.1"/>
    <property type="molecule type" value="Genomic_DNA"/>
</dbReference>
<dbReference type="Proteomes" id="UP000006683">
    <property type="component" value="Chromosome"/>
</dbReference>
<gene>
    <name evidence="2" type="ordered locus">Fbal_1954</name>
</gene>
<keyword evidence="1" id="KW-0472">Membrane</keyword>
<dbReference type="GeneID" id="67182165"/>
<dbReference type="AlphaFoldDB" id="E1STP4"/>
<dbReference type="HOGENOM" id="CLU_174545_0_0_6"/>
<reference evidence="2 3" key="1">
    <citation type="journal article" date="2010" name="Stand. Genomic Sci.">
        <title>Complete genome sequence of Ferrimonas balearica type strain (PAT).</title>
        <authorList>
            <person name="Nolan M."/>
            <person name="Sikorski J."/>
            <person name="Davenport K."/>
            <person name="Lucas S."/>
            <person name="Glavina Del Rio T."/>
            <person name="Tice H."/>
            <person name="Cheng J."/>
            <person name="Goodwin L."/>
            <person name="Pitluck S."/>
            <person name="Liolios K."/>
            <person name="Ivanova N."/>
            <person name="Mavromatis K."/>
            <person name="Ovchinnikova G."/>
            <person name="Pati A."/>
            <person name="Chen A."/>
            <person name="Palaniappan K."/>
            <person name="Land M."/>
            <person name="Hauser L."/>
            <person name="Chang Y."/>
            <person name="Jeffries C."/>
            <person name="Tapia R."/>
            <person name="Brettin T."/>
            <person name="Detter J."/>
            <person name="Han C."/>
            <person name="Yasawong M."/>
            <person name="Rohde M."/>
            <person name="Tindall B."/>
            <person name="Goker M."/>
            <person name="Woyke T."/>
            <person name="Bristow J."/>
            <person name="Eisen J."/>
            <person name="Markowitz V."/>
            <person name="Hugenholtz P."/>
            <person name="Kyrpides N."/>
            <person name="Klenk H."/>
            <person name="Lapidus A."/>
        </authorList>
    </citation>
    <scope>NUCLEOTIDE SEQUENCE [LARGE SCALE GENOMIC DNA]</scope>
    <source>
        <strain evidence="3">DSM 9799 / CCM 4581 / KCTC 23876 / PAT</strain>
    </source>
</reference>
<evidence type="ECO:0008006" key="4">
    <source>
        <dbReference type="Google" id="ProtNLM"/>
    </source>
</evidence>
<organism evidence="2 3">
    <name type="scientific">Ferrimonas balearica (strain DSM 9799 / CCM 4581 / KCTC 23876 / PAT)</name>
    <dbReference type="NCBI Taxonomy" id="550540"/>
    <lineage>
        <taxon>Bacteria</taxon>
        <taxon>Pseudomonadati</taxon>
        <taxon>Pseudomonadota</taxon>
        <taxon>Gammaproteobacteria</taxon>
        <taxon>Alteromonadales</taxon>
        <taxon>Ferrimonadaceae</taxon>
        <taxon>Ferrimonas</taxon>
    </lineage>
</organism>
<accession>E1STP4</accession>
<sequence>MALIHCPSCAKRISDKAPFCPHCQFARTDDPESLERAARIRQIKHNQSLMTHSFIALFAFVGGFALWWWGGEAADGWRAPAGIGLMSAGFVGYLITRVRIVLAKRSKG</sequence>
<evidence type="ECO:0000313" key="2">
    <source>
        <dbReference type="EMBL" id="ADN76157.1"/>
    </source>
</evidence>
<protein>
    <recommendedName>
        <fullName evidence="4">Zinc ribbon domain-containing protein</fullName>
    </recommendedName>
</protein>
<dbReference type="RefSeq" id="WP_013345463.1">
    <property type="nucleotide sequence ID" value="NC_014541.1"/>
</dbReference>
<feature type="transmembrane region" description="Helical" evidence="1">
    <location>
        <begin position="49"/>
        <end position="69"/>
    </location>
</feature>
<keyword evidence="3" id="KW-1185">Reference proteome</keyword>
<dbReference type="eggNOG" id="ENOG503315X">
    <property type="taxonomic scope" value="Bacteria"/>
</dbReference>
<proteinExistence type="predicted"/>
<name>E1STP4_FERBD</name>
<evidence type="ECO:0000313" key="3">
    <source>
        <dbReference type="Proteomes" id="UP000006683"/>
    </source>
</evidence>
<keyword evidence="1" id="KW-0812">Transmembrane</keyword>
<dbReference type="STRING" id="550540.Fbal_1954"/>
<keyword evidence="1" id="KW-1133">Transmembrane helix</keyword>
<dbReference type="KEGG" id="fbl:Fbal_1954"/>
<dbReference type="OrthoDB" id="8685152at2"/>
<feature type="transmembrane region" description="Helical" evidence="1">
    <location>
        <begin position="81"/>
        <end position="102"/>
    </location>
</feature>
<evidence type="ECO:0000256" key="1">
    <source>
        <dbReference type="SAM" id="Phobius"/>
    </source>
</evidence>